<dbReference type="Proteomes" id="UP000276603">
    <property type="component" value="Unassembled WGS sequence"/>
</dbReference>
<feature type="active site" evidence="12">
    <location>
        <position position="398"/>
    </location>
</feature>
<dbReference type="RefSeq" id="WP_120711878.1">
    <property type="nucleotide sequence ID" value="NZ_RBCJ01000002.1"/>
</dbReference>
<keyword evidence="6" id="KW-0677">Repeat</keyword>
<dbReference type="EC" id="2.7.8.-" evidence="12 13"/>
<dbReference type="GO" id="GO:0008808">
    <property type="term" value="F:cardiolipin synthase activity"/>
    <property type="evidence" value="ECO:0007669"/>
    <property type="project" value="UniProtKB-UniRule"/>
</dbReference>
<evidence type="ECO:0000256" key="10">
    <source>
        <dbReference type="ARBA" id="ARBA00023209"/>
    </source>
</evidence>
<dbReference type="SMART" id="SM00155">
    <property type="entry name" value="PLDc"/>
    <property type="match status" value="2"/>
</dbReference>
<accession>A0A3B0C5M6</accession>
<evidence type="ECO:0000313" key="16">
    <source>
        <dbReference type="Proteomes" id="UP000276603"/>
    </source>
</evidence>
<protein>
    <recommendedName>
        <fullName evidence="12 13">Cardiolipin synthase</fullName>
        <shortName evidence="12">CL synthase</shortName>
        <ecNumber evidence="12 13">2.7.8.-</ecNumber>
    </recommendedName>
</protein>
<feature type="active site" evidence="12">
    <location>
        <position position="226"/>
    </location>
</feature>
<reference evidence="15 16" key="1">
    <citation type="submission" date="2018-10" db="EMBL/GenBank/DDBJ databases">
        <title>Ulvibacterium marinum gen. nov., sp. nov., a novel marine bacterium of the family Flavobacteriaceae, isolated from a culture of the green alga Ulva prolifera.</title>
        <authorList>
            <person name="Zhang Z."/>
        </authorList>
    </citation>
    <scope>NUCLEOTIDE SEQUENCE [LARGE SCALE GENOMIC DNA]</scope>
    <source>
        <strain evidence="15 16">CCMM003</strain>
    </source>
</reference>
<dbReference type="CDD" id="cd09112">
    <property type="entry name" value="PLDc_CLS_2"/>
    <property type="match status" value="1"/>
</dbReference>
<keyword evidence="7 12" id="KW-1133">Transmembrane helix</keyword>
<evidence type="ECO:0000256" key="5">
    <source>
        <dbReference type="ARBA" id="ARBA00022692"/>
    </source>
</evidence>
<feature type="active site" evidence="12">
    <location>
        <position position="403"/>
    </location>
</feature>
<evidence type="ECO:0000256" key="13">
    <source>
        <dbReference type="NCBIfam" id="TIGR04265"/>
    </source>
</evidence>
<dbReference type="GO" id="GO:0032049">
    <property type="term" value="P:cardiolipin biosynthetic process"/>
    <property type="evidence" value="ECO:0007669"/>
    <property type="project" value="UniProtKB-UniRule"/>
</dbReference>
<comment type="function">
    <text evidence="12">Catalyzes the reversible phosphatidyl group transfer from one phosphatidylglycerol molecule to another to form cardiolipin (CL) (diphosphatidylglycerol) and glycerol.</text>
</comment>
<dbReference type="AlphaFoldDB" id="A0A3B0C5M6"/>
<feature type="active site" evidence="12">
    <location>
        <position position="396"/>
    </location>
</feature>
<dbReference type="GO" id="GO:0005886">
    <property type="term" value="C:plasma membrane"/>
    <property type="evidence" value="ECO:0007669"/>
    <property type="project" value="UniProtKB-SubCell"/>
</dbReference>
<proteinExistence type="inferred from homology"/>
<dbReference type="PROSITE" id="PS50035">
    <property type="entry name" value="PLD"/>
    <property type="match status" value="2"/>
</dbReference>
<dbReference type="EMBL" id="RBCJ01000002">
    <property type="protein sequence ID" value="RKN81725.1"/>
    <property type="molecule type" value="Genomic_DNA"/>
</dbReference>
<comment type="caution">
    <text evidence="15">The sequence shown here is derived from an EMBL/GenBank/DDBJ whole genome shotgun (WGS) entry which is preliminary data.</text>
</comment>
<dbReference type="InterPro" id="IPR025202">
    <property type="entry name" value="PLD-like_dom"/>
</dbReference>
<keyword evidence="9 12" id="KW-0472">Membrane</keyword>
<dbReference type="InterPro" id="IPR022924">
    <property type="entry name" value="Cardiolipin_synthase"/>
</dbReference>
<keyword evidence="4 12" id="KW-0808">Transferase</keyword>
<evidence type="ECO:0000256" key="11">
    <source>
        <dbReference type="ARBA" id="ARBA00023264"/>
    </source>
</evidence>
<name>A0A3B0C5M6_9FLAO</name>
<dbReference type="Pfam" id="PF13396">
    <property type="entry name" value="PLDc_N"/>
    <property type="match status" value="1"/>
</dbReference>
<evidence type="ECO:0000256" key="8">
    <source>
        <dbReference type="ARBA" id="ARBA00023098"/>
    </source>
</evidence>
<feature type="domain" description="PLD phosphodiesterase" evidence="14">
    <location>
        <begin position="391"/>
        <end position="418"/>
    </location>
</feature>
<keyword evidence="11 12" id="KW-1208">Phospholipid metabolism</keyword>
<gene>
    <name evidence="15" type="primary">cls</name>
    <name evidence="15" type="ORF">D7Z94_12575</name>
</gene>
<comment type="similarity">
    <text evidence="12">Belongs to the phospholipase D family. Cardiolipin synthase subfamily.</text>
</comment>
<dbReference type="NCBIfam" id="TIGR04265">
    <property type="entry name" value="bac_cardiolipin"/>
    <property type="match status" value="1"/>
</dbReference>
<sequence length="478" mass="54142">MFLTILLVLYFLTAIILVMGLLVNGARPTKTLAWLLAIFTIPVGGILFYFVLGRNKRKNKFFELKKTPGISEYLNKVDDYYRKLDEEKVLPEHVREQVKLVKLLTKSSKFLPSAGNALLPLKNGPSTYTAIFDALENAKKYIHIQYYIFEEGELADNFLQLLKRKVKEGIKVRFLYDGFGSWELSRAFIQSLESSGIEVAGFLPMRFGKFLSSLNYRNHRKIVVVDGSIGFTGGINISDKYIKGDPDLGMWLDTHLMIEGPLVRSLQAVFAMDWCFASGKEDVLSAEHFLEETPVGQSFAQVVASGPDSDFASVRQLYFSIVNSAKQYVYIINPYIVPGEALLEALQVCALAGVDVRLLLSSKSDSRLVKWSVRSYFEDMLRAGVKIYLYPEGFLHSKVIISDDRLTSIGTANLDVRSFEQNYEINVLTYGEAMACELKKDFIRDCEISSEIDYNEFRKRPLTERLKEGAAKIFSPLL</sequence>
<dbReference type="Pfam" id="PF13091">
    <property type="entry name" value="PLDc_2"/>
    <property type="match status" value="2"/>
</dbReference>
<dbReference type="InterPro" id="IPR030874">
    <property type="entry name" value="Cardiolipin_synth_Firmi"/>
</dbReference>
<evidence type="ECO:0000313" key="15">
    <source>
        <dbReference type="EMBL" id="RKN81725.1"/>
    </source>
</evidence>
<evidence type="ECO:0000256" key="12">
    <source>
        <dbReference type="HAMAP-Rule" id="MF_01916"/>
    </source>
</evidence>
<evidence type="ECO:0000256" key="9">
    <source>
        <dbReference type="ARBA" id="ARBA00023136"/>
    </source>
</evidence>
<evidence type="ECO:0000256" key="4">
    <source>
        <dbReference type="ARBA" id="ARBA00022679"/>
    </source>
</evidence>
<dbReference type="InterPro" id="IPR001736">
    <property type="entry name" value="PLipase_D/transphosphatidylase"/>
</dbReference>
<dbReference type="PANTHER" id="PTHR21248:SF22">
    <property type="entry name" value="PHOSPHOLIPASE D"/>
    <property type="match status" value="1"/>
</dbReference>
<evidence type="ECO:0000256" key="6">
    <source>
        <dbReference type="ARBA" id="ARBA00022737"/>
    </source>
</evidence>
<keyword evidence="2 12" id="KW-1003">Cell membrane</keyword>
<dbReference type="OrthoDB" id="9762009at2"/>
<comment type="subcellular location">
    <subcellularLocation>
        <location evidence="1 12">Cell membrane</location>
        <topology evidence="1 12">Multi-pass membrane protein</topology>
    </subcellularLocation>
</comment>
<keyword evidence="5 12" id="KW-0812">Transmembrane</keyword>
<evidence type="ECO:0000259" key="14">
    <source>
        <dbReference type="PROSITE" id="PS50035"/>
    </source>
</evidence>
<keyword evidence="10 12" id="KW-0594">Phospholipid biosynthesis</keyword>
<feature type="domain" description="PLD phosphodiesterase" evidence="14">
    <location>
        <begin position="214"/>
        <end position="241"/>
    </location>
</feature>
<dbReference type="HAMAP" id="MF_01916">
    <property type="entry name" value="Cardiolipin_synth_Cls"/>
    <property type="match status" value="1"/>
</dbReference>
<feature type="active site" evidence="12">
    <location>
        <position position="221"/>
    </location>
</feature>
<feature type="transmembrane region" description="Helical" evidence="12">
    <location>
        <begin position="7"/>
        <end position="26"/>
    </location>
</feature>
<feature type="transmembrane region" description="Helical" evidence="12">
    <location>
        <begin position="32"/>
        <end position="52"/>
    </location>
</feature>
<evidence type="ECO:0000256" key="2">
    <source>
        <dbReference type="ARBA" id="ARBA00022475"/>
    </source>
</evidence>
<comment type="catalytic activity">
    <reaction evidence="12">
        <text>2 a 1,2-diacyl-sn-glycero-3-phospho-(1'-sn-glycerol) = a cardiolipin + glycerol</text>
        <dbReference type="Rhea" id="RHEA:31451"/>
        <dbReference type="ChEBI" id="CHEBI:17754"/>
        <dbReference type="ChEBI" id="CHEBI:62237"/>
        <dbReference type="ChEBI" id="CHEBI:64716"/>
    </reaction>
</comment>
<keyword evidence="3 12" id="KW-0444">Lipid biosynthesis</keyword>
<feature type="active site" evidence="12">
    <location>
        <position position="219"/>
    </location>
</feature>
<dbReference type="InterPro" id="IPR027379">
    <property type="entry name" value="CLS_N"/>
</dbReference>
<evidence type="ECO:0000256" key="3">
    <source>
        <dbReference type="ARBA" id="ARBA00022516"/>
    </source>
</evidence>
<evidence type="ECO:0000256" key="1">
    <source>
        <dbReference type="ARBA" id="ARBA00004651"/>
    </source>
</evidence>
<dbReference type="SUPFAM" id="SSF56024">
    <property type="entry name" value="Phospholipase D/nuclease"/>
    <property type="match status" value="2"/>
</dbReference>
<keyword evidence="16" id="KW-1185">Reference proteome</keyword>
<evidence type="ECO:0000256" key="7">
    <source>
        <dbReference type="ARBA" id="ARBA00022989"/>
    </source>
</evidence>
<organism evidence="15 16">
    <name type="scientific">Ulvibacterium marinum</name>
    <dbReference type="NCBI Taxonomy" id="2419782"/>
    <lineage>
        <taxon>Bacteria</taxon>
        <taxon>Pseudomonadati</taxon>
        <taxon>Bacteroidota</taxon>
        <taxon>Flavobacteriia</taxon>
        <taxon>Flavobacteriales</taxon>
        <taxon>Flavobacteriaceae</taxon>
        <taxon>Ulvibacterium</taxon>
    </lineage>
</organism>
<dbReference type="CDD" id="cd09110">
    <property type="entry name" value="PLDc_CLS_1"/>
    <property type="match status" value="1"/>
</dbReference>
<keyword evidence="8 12" id="KW-0443">Lipid metabolism</keyword>
<dbReference type="Gene3D" id="3.30.870.10">
    <property type="entry name" value="Endonuclease Chain A"/>
    <property type="match status" value="2"/>
</dbReference>
<dbReference type="PANTHER" id="PTHR21248">
    <property type="entry name" value="CARDIOLIPIN SYNTHASE"/>
    <property type="match status" value="1"/>
</dbReference>